<dbReference type="Pfam" id="PF13439">
    <property type="entry name" value="Glyco_transf_4"/>
    <property type="match status" value="1"/>
</dbReference>
<dbReference type="RefSeq" id="WP_135267607.1">
    <property type="nucleotide sequence ID" value="NZ_CP038436.1"/>
</dbReference>
<organism evidence="5 6">
    <name type="scientific">Nocardioides seonyuensis</name>
    <dbReference type="NCBI Taxonomy" id="2518371"/>
    <lineage>
        <taxon>Bacteria</taxon>
        <taxon>Bacillati</taxon>
        <taxon>Actinomycetota</taxon>
        <taxon>Actinomycetes</taxon>
        <taxon>Propionibacteriales</taxon>
        <taxon>Nocardioidaceae</taxon>
        <taxon>Nocardioides</taxon>
    </lineage>
</organism>
<dbReference type="EMBL" id="CP038436">
    <property type="protein sequence ID" value="QBX55616.1"/>
    <property type="molecule type" value="Genomic_DNA"/>
</dbReference>
<keyword evidence="2 5" id="KW-0808">Transferase</keyword>
<sequence length="653" mass="71366">MTDDVTVDSAPDEASGLSALLFARTPLENWLPAIARVLDIPGLGRVLLNVGGDAVLRDGLLPSDDRIAIQGVDRFSDALVAAAHEVDEPLLVMTAPVLLPAVGLDPALSAMTADARIATVSFLSNAAGYLSFPYRDHPTPYSITGHDETSLTRRLRELDPAMRPAPITVPAGAACLVSPHAVTMVEGPHPNFDGEPEASLMDLALRSQRRGLKTVLDSMTFVARPWELGPWGRPLHDSDQARSMLHQHHHFFPALFDDQRPDPKAPLAIAMSTARAKVEGLRIVIDGSCIGPIENGTQVQTLSLARALAARDDVREVILGLPGEVPRYAHAYLDSPKLRTVHTPDNTFEGVGGADIVHRPFQPGEALPYKRWREVGTRTVITIQDLIAHATGAYHLTPAEWLDYRKSMENSCRRADGVVVISHDVREQMLFEQMPVETDRLSVVQNGTDHLSGDEEAEMPAEFVERGWVAREFMVVLGANYSHKNRDLAIRMWQELRKRGHGIGLVLAGVSVAQGSSRVSETMALSDGGEEPMVLADVTSEERNWLLRHATICLYPTAAEGFGLVPFEAARFGTPTIHARFGPLAEVMPDVPVAAPTWTPFDLADAAERLINDKGLAREQIEAVLESGALYSWDRTAEGLVKTYRNLLSRARH</sequence>
<evidence type="ECO:0000259" key="4">
    <source>
        <dbReference type="Pfam" id="PF13439"/>
    </source>
</evidence>
<protein>
    <submittedName>
        <fullName evidence="5">Glycosyltransferase family 1 protein</fullName>
    </submittedName>
</protein>
<dbReference type="GO" id="GO:0016757">
    <property type="term" value="F:glycosyltransferase activity"/>
    <property type="evidence" value="ECO:0007669"/>
    <property type="project" value="UniProtKB-KW"/>
</dbReference>
<accession>A0A4P7IEH6</accession>
<reference evidence="5 6" key="1">
    <citation type="submission" date="2019-03" db="EMBL/GenBank/DDBJ databases">
        <title>Three New Species of Nocardioides, Nocardioides euryhalodurans sp. nov., Nocardioides seonyuensis sp. nov. and Nocardioides eburneoflavus sp. nov. Iolated from Soil.</title>
        <authorList>
            <person name="Roh S.G."/>
            <person name="Lee C."/>
            <person name="Kim M.-K."/>
            <person name="Kim S.B."/>
        </authorList>
    </citation>
    <scope>NUCLEOTIDE SEQUENCE [LARGE SCALE GENOMIC DNA]</scope>
    <source>
        <strain evidence="5 6">MMS17-SY207-3</strain>
    </source>
</reference>
<dbReference type="InterPro" id="IPR028098">
    <property type="entry name" value="Glyco_trans_4-like_N"/>
</dbReference>
<dbReference type="PANTHER" id="PTHR46401:SF2">
    <property type="entry name" value="GLYCOSYLTRANSFERASE WBBK-RELATED"/>
    <property type="match status" value="1"/>
</dbReference>
<dbReference type="OrthoDB" id="9801573at2"/>
<evidence type="ECO:0000259" key="3">
    <source>
        <dbReference type="Pfam" id="PF00534"/>
    </source>
</evidence>
<dbReference type="AlphaFoldDB" id="A0A4P7IEH6"/>
<dbReference type="GO" id="GO:0009103">
    <property type="term" value="P:lipopolysaccharide biosynthetic process"/>
    <property type="evidence" value="ECO:0007669"/>
    <property type="project" value="TreeGrafter"/>
</dbReference>
<name>A0A4P7IEH6_9ACTN</name>
<dbReference type="SUPFAM" id="SSF53756">
    <property type="entry name" value="UDP-Glycosyltransferase/glycogen phosphorylase"/>
    <property type="match status" value="1"/>
</dbReference>
<dbReference type="InterPro" id="IPR001296">
    <property type="entry name" value="Glyco_trans_1"/>
</dbReference>
<dbReference type="Proteomes" id="UP000294853">
    <property type="component" value="Chromosome"/>
</dbReference>
<evidence type="ECO:0000256" key="2">
    <source>
        <dbReference type="ARBA" id="ARBA00022679"/>
    </source>
</evidence>
<dbReference type="Pfam" id="PF00534">
    <property type="entry name" value="Glycos_transf_1"/>
    <property type="match status" value="1"/>
</dbReference>
<feature type="domain" description="Glycosyltransferase subfamily 4-like N-terminal" evidence="4">
    <location>
        <begin position="295"/>
        <end position="449"/>
    </location>
</feature>
<evidence type="ECO:0000313" key="6">
    <source>
        <dbReference type="Proteomes" id="UP000294853"/>
    </source>
</evidence>
<dbReference type="PANTHER" id="PTHR46401">
    <property type="entry name" value="GLYCOSYLTRANSFERASE WBBK-RELATED"/>
    <property type="match status" value="1"/>
</dbReference>
<proteinExistence type="predicted"/>
<dbReference type="Gene3D" id="3.40.50.2000">
    <property type="entry name" value="Glycogen Phosphorylase B"/>
    <property type="match status" value="2"/>
</dbReference>
<keyword evidence="6" id="KW-1185">Reference proteome</keyword>
<feature type="domain" description="Glycosyl transferase family 1" evidence="3">
    <location>
        <begin position="472"/>
        <end position="623"/>
    </location>
</feature>
<evidence type="ECO:0000256" key="1">
    <source>
        <dbReference type="ARBA" id="ARBA00022676"/>
    </source>
</evidence>
<dbReference type="KEGG" id="nsn:EXE58_09225"/>
<gene>
    <name evidence="5" type="ORF">EXE58_09225</name>
</gene>
<keyword evidence="1" id="KW-0328">Glycosyltransferase</keyword>
<evidence type="ECO:0000313" key="5">
    <source>
        <dbReference type="EMBL" id="QBX55616.1"/>
    </source>
</evidence>